<proteinExistence type="predicted"/>
<keyword evidence="1" id="KW-0472">Membrane</keyword>
<feature type="transmembrane region" description="Helical" evidence="1">
    <location>
        <begin position="6"/>
        <end position="34"/>
    </location>
</feature>
<dbReference type="Proteomes" id="UP000683520">
    <property type="component" value="Chromosome"/>
</dbReference>
<organism evidence="2 3">
    <name type="scientific">Corynebacterium coyleae</name>
    <dbReference type="NCBI Taxonomy" id="53374"/>
    <lineage>
        <taxon>Bacteria</taxon>
        <taxon>Bacillati</taxon>
        <taxon>Actinomycetota</taxon>
        <taxon>Actinomycetes</taxon>
        <taxon>Mycobacteriales</taxon>
        <taxon>Corynebacteriaceae</taxon>
        <taxon>Corynebacterium</taxon>
    </lineage>
</organism>
<gene>
    <name evidence="2" type="ORF">I6L55_08475</name>
</gene>
<sequence>MGTVNFISLAATTQLAGSFALAAVTTVLVVWGAARIYKRTILNKGSVTKWSQVLRRG</sequence>
<protein>
    <submittedName>
        <fullName evidence="2">Uncharacterized protein</fullName>
    </submittedName>
</protein>
<dbReference type="GeneID" id="92750213"/>
<keyword evidence="1" id="KW-0812">Transmembrane</keyword>
<keyword evidence="3" id="KW-1185">Reference proteome</keyword>
<dbReference type="EMBL" id="CP077302">
    <property type="protein sequence ID" value="QXB17923.1"/>
    <property type="molecule type" value="Genomic_DNA"/>
</dbReference>
<evidence type="ECO:0000256" key="1">
    <source>
        <dbReference type="SAM" id="Phobius"/>
    </source>
</evidence>
<keyword evidence="1" id="KW-1133">Transmembrane helix</keyword>
<reference evidence="2 3" key="1">
    <citation type="submission" date="2021-06" db="EMBL/GenBank/DDBJ databases">
        <title>FDA dAtabase for Regulatory Grade micrObial Sequences (FDA-ARGOS): Supporting development and validation of Infectious Disease Dx tests.</title>
        <authorList>
            <person name="Sproer C."/>
            <person name="Gronow S."/>
            <person name="Severitt S."/>
            <person name="Schroder I."/>
            <person name="Tallon L."/>
            <person name="Sadzewicz L."/>
            <person name="Zhao X."/>
            <person name="Boylan J."/>
            <person name="Ott S."/>
            <person name="Bowen H."/>
            <person name="Vavikolanu K."/>
            <person name="Mehta A."/>
            <person name="Aluvathingal J."/>
            <person name="Nadendla S."/>
            <person name="Lowell S."/>
            <person name="Myers T."/>
            <person name="Yan Y."/>
        </authorList>
    </citation>
    <scope>NUCLEOTIDE SEQUENCE [LARGE SCALE GENOMIC DNA]</scope>
    <source>
        <strain evidence="2 3">FDAARGOS 1425</strain>
    </source>
</reference>
<accession>A0ABX8KVU6</accession>
<evidence type="ECO:0000313" key="3">
    <source>
        <dbReference type="Proteomes" id="UP000683520"/>
    </source>
</evidence>
<name>A0ABX8KVU6_9CORY</name>
<evidence type="ECO:0000313" key="2">
    <source>
        <dbReference type="EMBL" id="QXB17923.1"/>
    </source>
</evidence>
<dbReference type="RefSeq" id="WP_208856585.1">
    <property type="nucleotide sequence ID" value="NZ_CP047198.1"/>
</dbReference>